<evidence type="ECO:0000259" key="4">
    <source>
        <dbReference type="SMART" id="SM00672"/>
    </source>
</evidence>
<evidence type="ECO:0000256" key="2">
    <source>
        <dbReference type="ARBA" id="ARBA00022679"/>
    </source>
</evidence>
<dbReference type="EMBL" id="KN838716">
    <property type="protein sequence ID" value="KIJ96591.1"/>
    <property type="molecule type" value="Genomic_DNA"/>
</dbReference>
<dbReference type="STRING" id="1095629.A0A0C9XFZ7"/>
<evidence type="ECO:0000313" key="6">
    <source>
        <dbReference type="Proteomes" id="UP000054477"/>
    </source>
</evidence>
<sequence length="631" mass="71767">MRARRRSIASRLAKHSGYIFLFLTAAIFFLVGFNRGHREYLLVAVPEEVPPPLSLPSRKSVVDEHPIERLMEEAEDAYRAKLSGQSKTLEAAVQQYKKRYQQDPPRGFDHWWAFAKKHNVKMVDEYDGLMDDLRPFWEISGEELRRRAGQAALLPDIDLVRVQGGSSISLNLHAGKLVSDVGGRAEGFRSMMESFVNKLPDMEFPINAKAEGRVLVPWEHRVYPNLTVQDSTLGVQAMLGGPFKPDWGTDGNVWEAWRRTCQPESNARRLFSSQRDVFTGRPSNYLKSHSTTTPADDFTFASKTAAADADFCNTPYAHYLQGHFFSDWRSITALYPVFSPAKAKGFLDVRIPSHYYYGNTPRYTYGWDSVNLEMKNVDSMEVPWEKKVDKVFWRGATIGGGNHPPGFAPQYHRHRFLRMTSDGSNMTRKIVFADPSSPSTYVAAEVPITKLNDEVVDAAFVKAISQESFPGGLKGLTDAHRFSDSVSLGKHWSYKYLIDLDGVGYSGRFMSFLASDSVPLKASVYEEFYSDWIQPWVHFIPLTATYKEIYNIHAYFSGPTGSTMKSSGLTLPEEGPEAREGDKRLRRIARAGKQWKKTMGRTADMEAYVYRLCLEWARLWADDRDLMNFYV</sequence>
<dbReference type="InterPro" id="IPR051091">
    <property type="entry name" value="O-Glucosyltr/Glycosyltrsf_90"/>
</dbReference>
<dbReference type="InterPro" id="IPR006598">
    <property type="entry name" value="CAP10"/>
</dbReference>
<keyword evidence="2 5" id="KW-0808">Transferase</keyword>
<evidence type="ECO:0000256" key="1">
    <source>
        <dbReference type="ARBA" id="ARBA00010118"/>
    </source>
</evidence>
<name>A0A0C9XFZ7_9AGAR</name>
<dbReference type="HOGENOM" id="CLU_005027_4_2_1"/>
<keyword evidence="3" id="KW-0472">Membrane</keyword>
<evidence type="ECO:0000256" key="3">
    <source>
        <dbReference type="SAM" id="Phobius"/>
    </source>
</evidence>
<dbReference type="AlphaFoldDB" id="A0A0C9XFZ7"/>
<reference evidence="6" key="2">
    <citation type="submission" date="2015-01" db="EMBL/GenBank/DDBJ databases">
        <title>Evolutionary Origins and Diversification of the Mycorrhizal Mutualists.</title>
        <authorList>
            <consortium name="DOE Joint Genome Institute"/>
            <consortium name="Mycorrhizal Genomics Consortium"/>
            <person name="Kohler A."/>
            <person name="Kuo A."/>
            <person name="Nagy L.G."/>
            <person name="Floudas D."/>
            <person name="Copeland A."/>
            <person name="Barry K.W."/>
            <person name="Cichocki N."/>
            <person name="Veneault-Fourrey C."/>
            <person name="LaButti K."/>
            <person name="Lindquist E.A."/>
            <person name="Lipzen A."/>
            <person name="Lundell T."/>
            <person name="Morin E."/>
            <person name="Murat C."/>
            <person name="Riley R."/>
            <person name="Ohm R."/>
            <person name="Sun H."/>
            <person name="Tunlid A."/>
            <person name="Henrissat B."/>
            <person name="Grigoriev I.V."/>
            <person name="Hibbett D.S."/>
            <person name="Martin F."/>
        </authorList>
    </citation>
    <scope>NUCLEOTIDE SEQUENCE [LARGE SCALE GENOMIC DNA]</scope>
    <source>
        <strain evidence="6">LaAM-08-1</strain>
    </source>
</reference>
<keyword evidence="6" id="KW-1185">Reference proteome</keyword>
<keyword evidence="3" id="KW-1133">Transmembrane helix</keyword>
<dbReference type="PANTHER" id="PTHR12203">
    <property type="entry name" value="KDEL LYS-ASP-GLU-LEU CONTAINING - RELATED"/>
    <property type="match status" value="1"/>
</dbReference>
<accession>A0A0C9XFZ7</accession>
<dbReference type="Pfam" id="PF05686">
    <property type="entry name" value="Glyco_transf_90"/>
    <property type="match status" value="1"/>
</dbReference>
<feature type="transmembrane region" description="Helical" evidence="3">
    <location>
        <begin position="12"/>
        <end position="33"/>
    </location>
</feature>
<evidence type="ECO:0000313" key="5">
    <source>
        <dbReference type="EMBL" id="KIJ96591.1"/>
    </source>
</evidence>
<keyword evidence="3" id="KW-0812">Transmembrane</keyword>
<comment type="similarity">
    <text evidence="1">Belongs to the glycosyltransferase 90 family.</text>
</comment>
<dbReference type="Proteomes" id="UP000054477">
    <property type="component" value="Unassembled WGS sequence"/>
</dbReference>
<dbReference type="OrthoDB" id="202415at2759"/>
<protein>
    <submittedName>
        <fullName evidence="5">Glycosyltransferase family 90 protein</fullName>
    </submittedName>
</protein>
<reference evidence="5 6" key="1">
    <citation type="submission" date="2014-04" db="EMBL/GenBank/DDBJ databases">
        <authorList>
            <consortium name="DOE Joint Genome Institute"/>
            <person name="Kuo A."/>
            <person name="Kohler A."/>
            <person name="Nagy L.G."/>
            <person name="Floudas D."/>
            <person name="Copeland A."/>
            <person name="Barry K.W."/>
            <person name="Cichocki N."/>
            <person name="Veneault-Fourrey C."/>
            <person name="LaButti K."/>
            <person name="Lindquist E.A."/>
            <person name="Lipzen A."/>
            <person name="Lundell T."/>
            <person name="Morin E."/>
            <person name="Murat C."/>
            <person name="Sun H."/>
            <person name="Tunlid A."/>
            <person name="Henrissat B."/>
            <person name="Grigoriev I.V."/>
            <person name="Hibbett D.S."/>
            <person name="Martin F."/>
            <person name="Nordberg H.P."/>
            <person name="Cantor M.N."/>
            <person name="Hua S.X."/>
        </authorList>
    </citation>
    <scope>NUCLEOTIDE SEQUENCE [LARGE SCALE GENOMIC DNA]</scope>
    <source>
        <strain evidence="5 6">LaAM-08-1</strain>
    </source>
</reference>
<gene>
    <name evidence="5" type="ORF">K443DRAFT_682215</name>
</gene>
<organism evidence="5 6">
    <name type="scientific">Laccaria amethystina LaAM-08-1</name>
    <dbReference type="NCBI Taxonomy" id="1095629"/>
    <lineage>
        <taxon>Eukaryota</taxon>
        <taxon>Fungi</taxon>
        <taxon>Dikarya</taxon>
        <taxon>Basidiomycota</taxon>
        <taxon>Agaricomycotina</taxon>
        <taxon>Agaricomycetes</taxon>
        <taxon>Agaricomycetidae</taxon>
        <taxon>Agaricales</taxon>
        <taxon>Agaricineae</taxon>
        <taxon>Hydnangiaceae</taxon>
        <taxon>Laccaria</taxon>
    </lineage>
</organism>
<dbReference type="GO" id="GO:0016740">
    <property type="term" value="F:transferase activity"/>
    <property type="evidence" value="ECO:0007669"/>
    <property type="project" value="UniProtKB-KW"/>
</dbReference>
<dbReference type="SMART" id="SM00672">
    <property type="entry name" value="CAP10"/>
    <property type="match status" value="1"/>
</dbReference>
<proteinExistence type="inferred from homology"/>
<feature type="domain" description="Glycosyl transferase CAP10" evidence="4">
    <location>
        <begin position="305"/>
        <end position="595"/>
    </location>
</feature>
<dbReference type="PANTHER" id="PTHR12203:SF35">
    <property type="entry name" value="PROTEIN O-GLUCOSYLTRANSFERASE 1"/>
    <property type="match status" value="1"/>
</dbReference>